<keyword evidence="2" id="KW-0963">Cytoplasm</keyword>
<evidence type="ECO:0000256" key="3">
    <source>
        <dbReference type="ARBA" id="ARBA00022618"/>
    </source>
</evidence>
<keyword evidence="3" id="KW-0132">Cell division</keyword>
<dbReference type="InterPro" id="IPR007793">
    <property type="entry name" value="DivIVA_fam"/>
</dbReference>
<keyword evidence="4 6" id="KW-0175">Coiled coil</keyword>
<dbReference type="OrthoDB" id="389699at2"/>
<sequence length="98" mass="11956">MENMENKEKKYAKYFEEILEKKFDVVINGYDPEQVDLFFDHVSEWLEDALQELTNQNKKLKELYELKHHNSLEIKALKTENEKLKDFLNKIDYKKENI</sequence>
<accession>A0A449A4H2</accession>
<organism evidence="7 8">
    <name type="scientific">Mesomycoplasma neurolyticum</name>
    <dbReference type="NCBI Taxonomy" id="2120"/>
    <lineage>
        <taxon>Bacteria</taxon>
        <taxon>Bacillati</taxon>
        <taxon>Mycoplasmatota</taxon>
        <taxon>Mycoplasmoidales</taxon>
        <taxon>Metamycoplasmataceae</taxon>
        <taxon>Mesomycoplasma</taxon>
    </lineage>
</organism>
<dbReference type="Gene3D" id="6.10.250.660">
    <property type="match status" value="1"/>
</dbReference>
<dbReference type="KEGG" id="mnu:NCTC10166_00083"/>
<protein>
    <submittedName>
        <fullName evidence="7">DivIVA domain</fullName>
    </submittedName>
</protein>
<proteinExistence type="predicted"/>
<dbReference type="Proteomes" id="UP000289440">
    <property type="component" value="Chromosome"/>
</dbReference>
<evidence type="ECO:0000256" key="5">
    <source>
        <dbReference type="ARBA" id="ARBA00023306"/>
    </source>
</evidence>
<evidence type="ECO:0000256" key="6">
    <source>
        <dbReference type="SAM" id="Coils"/>
    </source>
</evidence>
<dbReference type="GO" id="GO:0005737">
    <property type="term" value="C:cytoplasm"/>
    <property type="evidence" value="ECO:0007669"/>
    <property type="project" value="UniProtKB-SubCell"/>
</dbReference>
<dbReference type="GO" id="GO:0051301">
    <property type="term" value="P:cell division"/>
    <property type="evidence" value="ECO:0007669"/>
    <property type="project" value="UniProtKB-KW"/>
</dbReference>
<dbReference type="Pfam" id="PF05103">
    <property type="entry name" value="DivIVA"/>
    <property type="match status" value="1"/>
</dbReference>
<evidence type="ECO:0000313" key="8">
    <source>
        <dbReference type="Proteomes" id="UP000289440"/>
    </source>
</evidence>
<dbReference type="NCBIfam" id="TIGR03544">
    <property type="entry name" value="DivI1A_domain"/>
    <property type="match status" value="1"/>
</dbReference>
<keyword evidence="5" id="KW-0131">Cell cycle</keyword>
<gene>
    <name evidence="7" type="ORF">NCTC10166_00083</name>
</gene>
<dbReference type="AlphaFoldDB" id="A0A449A4H2"/>
<feature type="coiled-coil region" evidence="6">
    <location>
        <begin position="43"/>
        <end position="70"/>
    </location>
</feature>
<evidence type="ECO:0000256" key="1">
    <source>
        <dbReference type="ARBA" id="ARBA00004496"/>
    </source>
</evidence>
<evidence type="ECO:0000256" key="2">
    <source>
        <dbReference type="ARBA" id="ARBA00022490"/>
    </source>
</evidence>
<evidence type="ECO:0000313" key="7">
    <source>
        <dbReference type="EMBL" id="VEU59128.1"/>
    </source>
</evidence>
<dbReference type="EMBL" id="LR214951">
    <property type="protein sequence ID" value="VEU59128.1"/>
    <property type="molecule type" value="Genomic_DNA"/>
</dbReference>
<comment type="subcellular location">
    <subcellularLocation>
        <location evidence="1">Cytoplasm</location>
    </subcellularLocation>
</comment>
<dbReference type="InterPro" id="IPR019933">
    <property type="entry name" value="DivIVA_domain"/>
</dbReference>
<evidence type="ECO:0000256" key="4">
    <source>
        <dbReference type="ARBA" id="ARBA00023054"/>
    </source>
</evidence>
<keyword evidence="8" id="KW-1185">Reference proteome</keyword>
<name>A0A449A4H2_9BACT</name>
<reference evidence="7 8" key="1">
    <citation type="submission" date="2019-01" db="EMBL/GenBank/DDBJ databases">
        <authorList>
            <consortium name="Pathogen Informatics"/>
        </authorList>
    </citation>
    <scope>NUCLEOTIDE SEQUENCE [LARGE SCALE GENOMIC DNA]</scope>
    <source>
        <strain evidence="7 8">NCTC10166</strain>
    </source>
</reference>